<evidence type="ECO:0000313" key="3">
    <source>
        <dbReference type="Proteomes" id="UP001187415"/>
    </source>
</evidence>
<evidence type="ECO:0000256" key="1">
    <source>
        <dbReference type="SAM" id="MobiDB-lite"/>
    </source>
</evidence>
<gene>
    <name evidence="2" type="ORF">Q5P01_021658</name>
</gene>
<comment type="caution">
    <text evidence="2">The sequence shown here is derived from an EMBL/GenBank/DDBJ whole genome shotgun (WGS) entry which is preliminary data.</text>
</comment>
<feature type="region of interest" description="Disordered" evidence="1">
    <location>
        <begin position="16"/>
        <end position="46"/>
    </location>
</feature>
<organism evidence="2 3">
    <name type="scientific">Channa striata</name>
    <name type="common">Snakehead murrel</name>
    <name type="synonym">Ophicephalus striatus</name>
    <dbReference type="NCBI Taxonomy" id="64152"/>
    <lineage>
        <taxon>Eukaryota</taxon>
        <taxon>Metazoa</taxon>
        <taxon>Chordata</taxon>
        <taxon>Craniata</taxon>
        <taxon>Vertebrata</taxon>
        <taxon>Euteleostomi</taxon>
        <taxon>Actinopterygii</taxon>
        <taxon>Neopterygii</taxon>
        <taxon>Teleostei</taxon>
        <taxon>Neoteleostei</taxon>
        <taxon>Acanthomorphata</taxon>
        <taxon>Anabantaria</taxon>
        <taxon>Anabantiformes</taxon>
        <taxon>Channoidei</taxon>
        <taxon>Channidae</taxon>
        <taxon>Channa</taxon>
    </lineage>
</organism>
<protein>
    <submittedName>
        <fullName evidence="2">Uncharacterized protein</fullName>
    </submittedName>
</protein>
<keyword evidence="3" id="KW-1185">Reference proteome</keyword>
<dbReference type="AlphaFoldDB" id="A0AA88S6T8"/>
<sequence length="108" mass="11564">MGLSWPAAQDYIPTTRGAARLGQSRASTRVGAMRGRVQAAGRDSDGNADRPLLGAVKYCVSLRGLEPAEAGSVVGTDRDIVRLNGRVLGGREHRRPRQKVLTLARKAD</sequence>
<proteinExistence type="predicted"/>
<dbReference type="Proteomes" id="UP001187415">
    <property type="component" value="Unassembled WGS sequence"/>
</dbReference>
<name>A0AA88S6T8_CHASR</name>
<dbReference type="EMBL" id="JAUPFM010000017">
    <property type="protein sequence ID" value="KAK2824483.1"/>
    <property type="molecule type" value="Genomic_DNA"/>
</dbReference>
<evidence type="ECO:0000313" key="2">
    <source>
        <dbReference type="EMBL" id="KAK2824483.1"/>
    </source>
</evidence>
<accession>A0AA88S6T8</accession>
<reference evidence="2" key="1">
    <citation type="submission" date="2023-07" db="EMBL/GenBank/DDBJ databases">
        <title>Chromosome-level Genome Assembly of Striped Snakehead (Channa striata).</title>
        <authorList>
            <person name="Liu H."/>
        </authorList>
    </citation>
    <scope>NUCLEOTIDE SEQUENCE</scope>
    <source>
        <strain evidence="2">Gz</strain>
        <tissue evidence="2">Muscle</tissue>
    </source>
</reference>